<dbReference type="AlphaFoldDB" id="A0A239WWL2"/>
<dbReference type="SUPFAM" id="SSF46785">
    <property type="entry name" value="Winged helix' DNA-binding domain"/>
    <property type="match status" value="1"/>
</dbReference>
<feature type="domain" description="HTH crp-type" evidence="4">
    <location>
        <begin position="146"/>
        <end position="214"/>
    </location>
</feature>
<keyword evidence="2" id="KW-0238">DNA-binding</keyword>
<dbReference type="GO" id="GO:0003700">
    <property type="term" value="F:DNA-binding transcription factor activity"/>
    <property type="evidence" value="ECO:0007669"/>
    <property type="project" value="TreeGrafter"/>
</dbReference>
<dbReference type="InterPro" id="IPR012318">
    <property type="entry name" value="HTH_CRP"/>
</dbReference>
<dbReference type="PANTHER" id="PTHR24567:SF26">
    <property type="entry name" value="REGULATORY PROTEIN YEIL"/>
    <property type="match status" value="1"/>
</dbReference>
<dbReference type="GO" id="GO:0005829">
    <property type="term" value="C:cytosol"/>
    <property type="evidence" value="ECO:0007669"/>
    <property type="project" value="TreeGrafter"/>
</dbReference>
<dbReference type="InterPro" id="IPR018490">
    <property type="entry name" value="cNMP-bd_dom_sf"/>
</dbReference>
<reference evidence="5 6" key="1">
    <citation type="submission" date="2017-06" db="EMBL/GenBank/DDBJ databases">
        <authorList>
            <consortium name="Pathogen Informatics"/>
        </authorList>
    </citation>
    <scope>NUCLEOTIDE SEQUENCE [LARGE SCALE GENOMIC DNA]</scope>
    <source>
        <strain evidence="5 6">NCTC11291</strain>
    </source>
</reference>
<evidence type="ECO:0000256" key="2">
    <source>
        <dbReference type="ARBA" id="ARBA00023125"/>
    </source>
</evidence>
<dbReference type="OrthoDB" id="9798104at2"/>
<dbReference type="KEGG" id="saco:SAME_00884"/>
<dbReference type="GO" id="GO:0003677">
    <property type="term" value="F:DNA binding"/>
    <property type="evidence" value="ECO:0007669"/>
    <property type="project" value="UniProtKB-KW"/>
</dbReference>
<dbReference type="SMART" id="SM00100">
    <property type="entry name" value="cNMP"/>
    <property type="match status" value="1"/>
</dbReference>
<proteinExistence type="predicted"/>
<keyword evidence="1" id="KW-0805">Transcription regulation</keyword>
<evidence type="ECO:0000256" key="3">
    <source>
        <dbReference type="ARBA" id="ARBA00023163"/>
    </source>
</evidence>
<sequence length="219" mass="25297">MPHDHLCVSLVPLFNHLAIEDQMRIEKLVHHRIVQKGDIIFAPDQEPQLTLIARGQMKVYRLANNGREQLLRIVQPGDFEGDHFLFGVANDNLFGQALQTTEICLLTQKDFKNLLETYPPLALQLMTLNAEKTHQLEQQTQFLSMEKIEERLAYYLCNLSRASDSLYVTIPMKMKELATFLGTSPETLSRKLKLLQQEGLIERDQKTIKILDFEGLEDY</sequence>
<dbReference type="CDD" id="cd00092">
    <property type="entry name" value="HTH_CRP"/>
    <property type="match status" value="1"/>
</dbReference>
<dbReference type="InterPro" id="IPR050397">
    <property type="entry name" value="Env_Response_Regulators"/>
</dbReference>
<evidence type="ECO:0000313" key="6">
    <source>
        <dbReference type="Proteomes" id="UP000215144"/>
    </source>
</evidence>
<evidence type="ECO:0000313" key="5">
    <source>
        <dbReference type="EMBL" id="SNV38905.1"/>
    </source>
</evidence>
<dbReference type="CDD" id="cd00038">
    <property type="entry name" value="CAP_ED"/>
    <property type="match status" value="1"/>
</dbReference>
<dbReference type="InterPro" id="IPR036388">
    <property type="entry name" value="WH-like_DNA-bd_sf"/>
</dbReference>
<accession>A0A239WWL2</accession>
<keyword evidence="3" id="KW-0804">Transcription</keyword>
<dbReference type="InterPro" id="IPR000595">
    <property type="entry name" value="cNMP-bd_dom"/>
</dbReference>
<dbReference type="SUPFAM" id="SSF51206">
    <property type="entry name" value="cAMP-binding domain-like"/>
    <property type="match status" value="1"/>
</dbReference>
<dbReference type="InterPro" id="IPR014710">
    <property type="entry name" value="RmlC-like_jellyroll"/>
</dbReference>
<dbReference type="PRINTS" id="PR00034">
    <property type="entry name" value="HTHCRP"/>
</dbReference>
<dbReference type="Gene3D" id="2.60.120.10">
    <property type="entry name" value="Jelly Rolls"/>
    <property type="match status" value="1"/>
</dbReference>
<dbReference type="GeneID" id="301156630"/>
<dbReference type="SMART" id="SM00419">
    <property type="entry name" value="HTH_CRP"/>
    <property type="match status" value="1"/>
</dbReference>
<name>A0A239WWL2_STRAI</name>
<dbReference type="Proteomes" id="UP000215144">
    <property type="component" value="Chromosome 1"/>
</dbReference>
<dbReference type="Pfam" id="PF13545">
    <property type="entry name" value="HTH_Crp_2"/>
    <property type="match status" value="1"/>
</dbReference>
<dbReference type="EMBL" id="LT906454">
    <property type="protein sequence ID" value="SNV38905.1"/>
    <property type="molecule type" value="Genomic_DNA"/>
</dbReference>
<evidence type="ECO:0000259" key="4">
    <source>
        <dbReference type="PROSITE" id="PS51063"/>
    </source>
</evidence>
<dbReference type="PANTHER" id="PTHR24567">
    <property type="entry name" value="CRP FAMILY TRANSCRIPTIONAL REGULATORY PROTEIN"/>
    <property type="match status" value="1"/>
</dbReference>
<dbReference type="RefSeq" id="WP_017770728.1">
    <property type="nucleotide sequence ID" value="NZ_LT906454.1"/>
</dbReference>
<gene>
    <name evidence="5" type="primary">flp</name>
    <name evidence="5" type="ORF">SAMEA4504048_00884</name>
</gene>
<protein>
    <submittedName>
        <fullName evidence="5">CarD family transcriptional regulator</fullName>
    </submittedName>
</protein>
<dbReference type="Gene3D" id="1.10.10.10">
    <property type="entry name" value="Winged helix-like DNA-binding domain superfamily/Winged helix DNA-binding domain"/>
    <property type="match status" value="1"/>
</dbReference>
<dbReference type="PROSITE" id="PS51063">
    <property type="entry name" value="HTH_CRP_2"/>
    <property type="match status" value="1"/>
</dbReference>
<evidence type="ECO:0000256" key="1">
    <source>
        <dbReference type="ARBA" id="ARBA00023015"/>
    </source>
</evidence>
<dbReference type="Pfam" id="PF00027">
    <property type="entry name" value="cNMP_binding"/>
    <property type="match status" value="1"/>
</dbReference>
<dbReference type="InterPro" id="IPR036390">
    <property type="entry name" value="WH_DNA-bd_sf"/>
</dbReference>
<organism evidence="5 6">
    <name type="scientific">Streptococcus acidominimus</name>
    <dbReference type="NCBI Taxonomy" id="1326"/>
    <lineage>
        <taxon>Bacteria</taxon>
        <taxon>Bacillati</taxon>
        <taxon>Bacillota</taxon>
        <taxon>Bacilli</taxon>
        <taxon>Lactobacillales</taxon>
        <taxon>Streptococcaceae</taxon>
        <taxon>Streptococcus</taxon>
    </lineage>
</organism>